<reference evidence="3" key="1">
    <citation type="submission" date="2021-03" db="EMBL/GenBank/DDBJ databases">
        <title>Isolation of Bacillus subtilis from fermented food sample.</title>
        <authorList>
            <person name="Lakshmanan V."/>
            <person name="Athira K."/>
            <person name="Rajagopal K."/>
        </authorList>
    </citation>
    <scope>NUCLEOTIDE SEQUENCE</scope>
    <source>
        <strain evidence="3">S1</strain>
    </source>
</reference>
<dbReference type="AlphaFoldDB" id="A0A8I1WF91"/>
<evidence type="ECO:0000313" key="4">
    <source>
        <dbReference type="Proteomes" id="UP000665181"/>
    </source>
</evidence>
<dbReference type="InterPro" id="IPR025711">
    <property type="entry name" value="PepSY"/>
</dbReference>
<feature type="domain" description="PepSY" evidence="2">
    <location>
        <begin position="44"/>
        <end position="101"/>
    </location>
</feature>
<dbReference type="RefSeq" id="WP_208556183.1">
    <property type="nucleotide sequence ID" value="NZ_JAGFPW010000004.1"/>
</dbReference>
<dbReference type="Gene3D" id="3.10.450.40">
    <property type="match status" value="2"/>
</dbReference>
<evidence type="ECO:0000259" key="2">
    <source>
        <dbReference type="Pfam" id="PF03413"/>
    </source>
</evidence>
<keyword evidence="1" id="KW-0732">Signal</keyword>
<evidence type="ECO:0000256" key="1">
    <source>
        <dbReference type="SAM" id="SignalP"/>
    </source>
</evidence>
<proteinExistence type="predicted"/>
<dbReference type="EMBL" id="JAGFPW010000004">
    <property type="protein sequence ID" value="MBO3794033.1"/>
    <property type="molecule type" value="Genomic_DNA"/>
</dbReference>
<name>A0A8I1WF91_BACIU</name>
<feature type="signal peptide" evidence="1">
    <location>
        <begin position="1"/>
        <end position="25"/>
    </location>
</feature>
<dbReference type="Proteomes" id="UP000665181">
    <property type="component" value="Unassembled WGS sequence"/>
</dbReference>
<sequence>MNMKICSAAALGAVISISSLSSAHAAVLHKEDTAKVQTQQQASITLSKAKTVAIKNCKGAVQSAQMKKADGVYVYVIKVLGEDGKIHTFNINRSSGKIVKHHVENKQAVITKAKAQSIALKKCKGTVTSSALKKENGTYVYIITITASNHTVQTIKVNAENGGICS</sequence>
<comment type="caution">
    <text evidence="3">The sequence shown here is derived from an EMBL/GenBank/DDBJ whole genome shotgun (WGS) entry which is preliminary data.</text>
</comment>
<evidence type="ECO:0000313" key="3">
    <source>
        <dbReference type="EMBL" id="MBO3794033.1"/>
    </source>
</evidence>
<dbReference type="Pfam" id="PF03413">
    <property type="entry name" value="PepSY"/>
    <property type="match status" value="2"/>
</dbReference>
<accession>A0A8I1WF91</accession>
<organism evidence="3 4">
    <name type="scientific">Bacillus subtilis</name>
    <dbReference type="NCBI Taxonomy" id="1423"/>
    <lineage>
        <taxon>Bacteria</taxon>
        <taxon>Bacillati</taxon>
        <taxon>Bacillota</taxon>
        <taxon>Bacilli</taxon>
        <taxon>Bacillales</taxon>
        <taxon>Bacillaceae</taxon>
        <taxon>Bacillus</taxon>
    </lineage>
</organism>
<feature type="chain" id="PRO_5034061936" evidence="1">
    <location>
        <begin position="26"/>
        <end position="166"/>
    </location>
</feature>
<protein>
    <submittedName>
        <fullName evidence="3">PepSY domain-containing protein</fullName>
    </submittedName>
</protein>
<feature type="domain" description="PepSY" evidence="2">
    <location>
        <begin position="110"/>
        <end position="162"/>
    </location>
</feature>
<gene>
    <name evidence="3" type="ORF">J5227_06825</name>
</gene>